<keyword evidence="5" id="KW-1185">Reference proteome</keyword>
<keyword evidence="1 2" id="KW-0732">Signal</keyword>
<dbReference type="EMBL" id="CP032382">
    <property type="protein sequence ID" value="AYB30964.1"/>
    <property type="molecule type" value="Genomic_DNA"/>
</dbReference>
<dbReference type="RefSeq" id="WP_119754258.1">
    <property type="nucleotide sequence ID" value="NZ_CP032382.1"/>
</dbReference>
<dbReference type="InterPro" id="IPR028994">
    <property type="entry name" value="Integrin_alpha_N"/>
</dbReference>
<dbReference type="GO" id="GO:0005975">
    <property type="term" value="P:carbohydrate metabolic process"/>
    <property type="evidence" value="ECO:0007669"/>
    <property type="project" value="UniProtKB-ARBA"/>
</dbReference>
<feature type="chain" id="PRO_5017290273" evidence="2">
    <location>
        <begin position="21"/>
        <end position="2269"/>
    </location>
</feature>
<evidence type="ECO:0000256" key="1">
    <source>
        <dbReference type="ARBA" id="ARBA00022729"/>
    </source>
</evidence>
<dbReference type="PROSITE" id="PS50853">
    <property type="entry name" value="FN3"/>
    <property type="match status" value="1"/>
</dbReference>
<dbReference type="SUPFAM" id="SSF49265">
    <property type="entry name" value="Fibronectin type III"/>
    <property type="match status" value="2"/>
</dbReference>
<dbReference type="InterPro" id="IPR036116">
    <property type="entry name" value="FN3_sf"/>
</dbReference>
<gene>
    <name evidence="4" type="ORF">D4L85_10405</name>
</gene>
<dbReference type="InterPro" id="IPR026444">
    <property type="entry name" value="Secre_tail"/>
</dbReference>
<dbReference type="InterPro" id="IPR013320">
    <property type="entry name" value="ConA-like_dom_sf"/>
</dbReference>
<dbReference type="CDD" id="cd00063">
    <property type="entry name" value="FN3"/>
    <property type="match status" value="2"/>
</dbReference>
<dbReference type="PANTHER" id="PTHR46580:SF4">
    <property type="entry name" value="ATP_GTP-BINDING PROTEIN"/>
    <property type="match status" value="1"/>
</dbReference>
<dbReference type="Gene3D" id="2.60.40.10">
    <property type="entry name" value="Immunoglobulins"/>
    <property type="match status" value="4"/>
</dbReference>
<evidence type="ECO:0000259" key="3">
    <source>
        <dbReference type="PROSITE" id="PS50853"/>
    </source>
</evidence>
<organism evidence="4 5">
    <name type="scientific">Chryseolinea soli</name>
    <dbReference type="NCBI Taxonomy" id="2321403"/>
    <lineage>
        <taxon>Bacteria</taxon>
        <taxon>Pseudomonadati</taxon>
        <taxon>Bacteroidota</taxon>
        <taxon>Cytophagia</taxon>
        <taxon>Cytophagales</taxon>
        <taxon>Fulvivirgaceae</taxon>
        <taxon>Chryseolinea</taxon>
    </lineage>
</organism>
<dbReference type="InterPro" id="IPR013783">
    <property type="entry name" value="Ig-like_fold"/>
</dbReference>
<evidence type="ECO:0000313" key="5">
    <source>
        <dbReference type="Proteomes" id="UP000266183"/>
    </source>
</evidence>
<feature type="signal peptide" evidence="2">
    <location>
        <begin position="1"/>
        <end position="20"/>
    </location>
</feature>
<dbReference type="InterPro" id="IPR003961">
    <property type="entry name" value="FN3_dom"/>
</dbReference>
<dbReference type="SUPFAM" id="SSF69318">
    <property type="entry name" value="Integrin alpha N-terminal domain"/>
    <property type="match status" value="2"/>
</dbReference>
<protein>
    <submittedName>
        <fullName evidence="4">Tandem-95 repeat protein</fullName>
    </submittedName>
</protein>
<dbReference type="Pfam" id="PF13517">
    <property type="entry name" value="FG-GAP_3"/>
    <property type="match status" value="4"/>
</dbReference>
<sequence>MRRILLFSLLISSLSSYSQLSPSSGSFQGIWGGKSIFGDLDNDGDLDLIVSGNTNFLNTTSTIYRNDGNGIFTAVATLAGTNDGSVDLGDYDQDGLIDILMVGSIENTTSVGTLLLKNQGNFLFQKTSHSLPNIIWGEAKFADFDNDGDEDVVVLGSNISDNYHDIFINTNGVFKALGLNLARYSDPAISIGDYDLDSDLDYVVVGSGTSNTPAIFKNEGDNKFVPVSIYDNPISDGAVAWGDFDNDRYLDLVIMGFDEILATDRMVLLRNTGADKFTNVATPFEGVSGGNVVPGDMDNDGDLDVIVTGRKRSSTTVASTTAYFNTNGAFAKQAIALPALTFSNVTLGDADNDLDLDLVVSGSEIGSLLNGKTYLYLNSPTTANTRPTAPASLQATPDGQQVKLSWGVGTDGQTPSSGLTYALYVNSAPGQNHSGESLSTAAGFRKVVKMGIAQHNPSWKVDNLAPGTYYWGVQSIDGGFMGSPFSTEGSFVIGSNSPVLTTLSSLAELAGSSIIIKGKNFIGTSSVKLKGVEAVFQVINSTTLKVVIPTVTGAGNFAVTNPAGTGTSSQSFCVIPAKPVLTGNTSVCPGVESYQVNGIAGVMYHWTVDNSNGEIVEDNNSQVKIKWRSRGQSVVRVVPESCEAGPESTLAVQIKGPALKQIYGSVSPKTESIEQYYVSYVAGESYQWTLTRDGQTVGSSNSSDFTIKWTQPGAYALRLNTSNAECAAAPVEQVLTFDVVLNAFSYHSQMPFDVTSSLSLADLDNDGDQDFIANGNRIFENIMPAGFREKTSSLPVSTNVRFADTDGDNDLDILMTYRNAPYYTIAEFENQGDFKFGAAKKVADNLSTPVADYIDFDNDGDLDIVSMGSASILVFERLALNSFLRTEAYTPVETASLKGAMDIIDFNADGKQDIVTGAGGVFLNTGAKSFVAQVINYPQTNGGFVKWEDMDQDGDFDLAYGGTNSIELYQNNGNAFVKIYTDPNAPFSSVQFADMNGDGWKDLVSGQRPVRVSFYDHSSNSFGNIIQQFDAFGAWRSTDSSLSGVMDLNKDGKNDLMLYCTFLSNSSLQFFTNNAEATLPPTPVQSLASKVAGNEVTFTWQGDAAKSFEVIVGTTPGALDKVSTRSDLTSGYRKVPVIGNAGNRNSLTLSKLSPGTYYWSVQAIDNALRGSVFATPLSFTIQNPLLNAPDQLRISSTSAGISLTWKDNSDNETGFIIERSSGVAANFVQVGTVASGVTVFNESISLDENQYYRIKAFNDNGQSYYSEIIGTPDAVISTFPYFESFETTTSPWHQLDDQEERLIYSPYQPNNWTRYSNVFGSIDGKYSLRIEERYESTAYTVGIESPYFDMSRMTNPCLVFYVSGPQQDLSSSVSGIRVYASADQKKTWSNIYGFATGSSGWTRLQVPLLTYKTNISKLRVVGLLSSNQLQVLAFDNIRIVECPTDPGNPKVTQSGSSDLLLTWTESLNASQYFLERSVDNGSYKAIDTLDAPVTSYLDKNLATGKTYRYRMYTVNNEGPAYSNYVRFSATMLSIAPVVEHIADQEMKAMSQFSVEMKVTDDTPVASLNITAESGNTSLLPSGNISIEKKVGVMVIKVVSNTETTGSSLITIKVNDGTYTIESAFGLTIKEKNVAPVIVSQKQVNTINEDASWTMAIDQLVVEDTDSDISQLKLMVLPGADYSVSGNVVSPAKNFNGTLSVALQVSDDVDASEPFEYTLKVAAVNDAPVIKGTSPLGNFTEDQPISIPLSMLQVEDPDNAFPGDFSMIITAGQQYTVQQGTLIPAKDFYGTLTVPVQVSDGLALSNVYELKLTLTPVNDPPVVSGTNGPFVANEDERFVIPVKQLVVKDPDNQLAELSFVPEPGAHFTISGGYILPEENFNGTLKVMGKVFDGMSYSDAVEVAVTIVPVNDIPVVTNSRALSVNEDQEFAIPLALFDVSDPDNAFPQDFTLDVHDGTNYSVRDGLIIPDKDFYGTLEIPIAMNDGADASEPYNFQVDVLPVNDAPKVLGLREALTSPEDTQVTIKPDVLIIEDADNVTADLRVIVLAGEHYSVNGNDITPGNNFNGKILVSVRVSDGIANSEVFTIPMDVQPVNDPPVIEGANRSFTSADGEPIALDVKDFVVVDPDNEFPVDHTLIVLNGDHYTFEGNIISPVKGFAGTLEVSIQISDGTDVSNTYRVEVTVEPVLAVEEHNLDGVTLYPNPNRGKFRLSLPSITERVSISISDNMGRKLYDNSITGSEVELDLQMAPGMYVLEMASGSKKVIRKFIVN</sequence>
<dbReference type="KEGG" id="chk:D4L85_10405"/>
<dbReference type="InterPro" id="IPR041690">
    <property type="entry name" value="Cadherin_5"/>
</dbReference>
<dbReference type="GO" id="GO:0004553">
    <property type="term" value="F:hydrolase activity, hydrolyzing O-glycosyl compounds"/>
    <property type="evidence" value="ECO:0007669"/>
    <property type="project" value="UniProtKB-ARBA"/>
</dbReference>
<dbReference type="SUPFAM" id="SSF81296">
    <property type="entry name" value="E set domains"/>
    <property type="match status" value="1"/>
</dbReference>
<evidence type="ECO:0000313" key="4">
    <source>
        <dbReference type="EMBL" id="AYB30964.1"/>
    </source>
</evidence>
<dbReference type="SUPFAM" id="SSF49899">
    <property type="entry name" value="Concanavalin A-like lectins/glucanases"/>
    <property type="match status" value="1"/>
</dbReference>
<accession>A0A385SJ59</accession>
<dbReference type="SMART" id="SM00060">
    <property type="entry name" value="FN3"/>
    <property type="match status" value="4"/>
</dbReference>
<dbReference type="Gene3D" id="2.130.10.130">
    <property type="entry name" value="Integrin alpha, N-terminal"/>
    <property type="match status" value="3"/>
</dbReference>
<dbReference type="PANTHER" id="PTHR46580">
    <property type="entry name" value="SENSOR KINASE-RELATED"/>
    <property type="match status" value="1"/>
</dbReference>
<dbReference type="NCBIfam" id="TIGR04183">
    <property type="entry name" value="Por_Secre_tail"/>
    <property type="match status" value="1"/>
</dbReference>
<reference evidence="5" key="1">
    <citation type="submission" date="2018-09" db="EMBL/GenBank/DDBJ databases">
        <title>Chryseolinea sp. KIS68-18 isolated from soil.</title>
        <authorList>
            <person name="Weon H.-Y."/>
            <person name="Kwon S.-W."/>
            <person name="Lee S.A."/>
        </authorList>
    </citation>
    <scope>NUCLEOTIDE SEQUENCE [LARGE SCALE GENOMIC DNA]</scope>
    <source>
        <strain evidence="5">KIS68-18</strain>
    </source>
</reference>
<feature type="domain" description="Fibronectin type-III" evidence="3">
    <location>
        <begin position="1445"/>
        <end position="1533"/>
    </location>
</feature>
<dbReference type="NCBIfam" id="NF012211">
    <property type="entry name" value="tand_rpt_95"/>
    <property type="match status" value="2"/>
</dbReference>
<name>A0A385SJ59_9BACT</name>
<dbReference type="Proteomes" id="UP000266183">
    <property type="component" value="Chromosome"/>
</dbReference>
<evidence type="ECO:0000256" key="2">
    <source>
        <dbReference type="SAM" id="SignalP"/>
    </source>
</evidence>
<dbReference type="Pfam" id="PF18962">
    <property type="entry name" value="Por_Secre_tail"/>
    <property type="match status" value="1"/>
</dbReference>
<dbReference type="InterPro" id="IPR013517">
    <property type="entry name" value="FG-GAP"/>
</dbReference>
<dbReference type="InterPro" id="IPR014756">
    <property type="entry name" value="Ig_E-set"/>
</dbReference>
<proteinExistence type="predicted"/>
<dbReference type="Pfam" id="PF17892">
    <property type="entry name" value="Cadherin_5"/>
    <property type="match status" value="2"/>
</dbReference>
<dbReference type="OrthoDB" id="9803616at2"/>